<evidence type="ECO:0000313" key="2">
    <source>
        <dbReference type="Proteomes" id="UP000439903"/>
    </source>
</evidence>
<sequence length="105" mass="12560">MIACPTRVQSLPPATSTSIISEVDEIRKQIIDLTEVEIERIETDDMQSKREETIKKLKEIKIMFWTARNIENNKEQNDRIKFYMVRRYNNMKENTTRIINSILNR</sequence>
<keyword evidence="2" id="KW-1185">Reference proteome</keyword>
<comment type="caution">
    <text evidence="1">The sequence shown here is derived from an EMBL/GenBank/DDBJ whole genome shotgun (WGS) entry which is preliminary data.</text>
</comment>
<evidence type="ECO:0000313" key="1">
    <source>
        <dbReference type="EMBL" id="KAF0484811.1"/>
    </source>
</evidence>
<reference evidence="1 2" key="1">
    <citation type="journal article" date="2019" name="Environ. Microbiol.">
        <title>At the nexus of three kingdoms: the genome of the mycorrhizal fungus Gigaspora margarita provides insights into plant, endobacterial and fungal interactions.</title>
        <authorList>
            <person name="Venice F."/>
            <person name="Ghignone S."/>
            <person name="Salvioli di Fossalunga A."/>
            <person name="Amselem J."/>
            <person name="Novero M."/>
            <person name="Xianan X."/>
            <person name="Sedzielewska Toro K."/>
            <person name="Morin E."/>
            <person name="Lipzen A."/>
            <person name="Grigoriev I.V."/>
            <person name="Henrissat B."/>
            <person name="Martin F.M."/>
            <person name="Bonfante P."/>
        </authorList>
    </citation>
    <scope>NUCLEOTIDE SEQUENCE [LARGE SCALE GENOMIC DNA]</scope>
    <source>
        <strain evidence="1 2">BEG34</strain>
    </source>
</reference>
<dbReference type="OrthoDB" id="2416135at2759"/>
<dbReference type="AlphaFoldDB" id="A0A8H4AEC6"/>
<protein>
    <submittedName>
        <fullName evidence="1">Uncharacterized protein</fullName>
    </submittedName>
</protein>
<gene>
    <name evidence="1" type="ORF">F8M41_022921</name>
</gene>
<accession>A0A8H4AEC6</accession>
<name>A0A8H4AEC6_GIGMA</name>
<dbReference type="EMBL" id="WTPW01000728">
    <property type="protein sequence ID" value="KAF0484811.1"/>
    <property type="molecule type" value="Genomic_DNA"/>
</dbReference>
<dbReference type="Proteomes" id="UP000439903">
    <property type="component" value="Unassembled WGS sequence"/>
</dbReference>
<proteinExistence type="predicted"/>
<organism evidence="1 2">
    <name type="scientific">Gigaspora margarita</name>
    <dbReference type="NCBI Taxonomy" id="4874"/>
    <lineage>
        <taxon>Eukaryota</taxon>
        <taxon>Fungi</taxon>
        <taxon>Fungi incertae sedis</taxon>
        <taxon>Mucoromycota</taxon>
        <taxon>Glomeromycotina</taxon>
        <taxon>Glomeromycetes</taxon>
        <taxon>Diversisporales</taxon>
        <taxon>Gigasporaceae</taxon>
        <taxon>Gigaspora</taxon>
    </lineage>
</organism>